<feature type="region of interest" description="Disordered" evidence="1">
    <location>
        <begin position="1"/>
        <end position="136"/>
    </location>
</feature>
<evidence type="ECO:0000313" key="3">
    <source>
        <dbReference type="EMBL" id="CAL5140845.1"/>
    </source>
</evidence>
<dbReference type="Pfam" id="PF12752">
    <property type="entry name" value="SUZ"/>
    <property type="match status" value="1"/>
</dbReference>
<protein>
    <recommendedName>
        <fullName evidence="2">SUZ domain-containing protein</fullName>
    </recommendedName>
</protein>
<evidence type="ECO:0000256" key="1">
    <source>
        <dbReference type="SAM" id="MobiDB-lite"/>
    </source>
</evidence>
<feature type="compositionally biased region" description="Polar residues" evidence="1">
    <location>
        <begin position="120"/>
        <end position="136"/>
    </location>
</feature>
<feature type="region of interest" description="Disordered" evidence="1">
    <location>
        <begin position="159"/>
        <end position="188"/>
    </location>
</feature>
<dbReference type="Proteomes" id="UP001497525">
    <property type="component" value="Unassembled WGS sequence"/>
</dbReference>
<feature type="compositionally biased region" description="Polar residues" evidence="1">
    <location>
        <begin position="268"/>
        <end position="284"/>
    </location>
</feature>
<gene>
    <name evidence="3" type="ORF">CDAUBV1_LOCUS16150</name>
</gene>
<feature type="domain" description="SUZ" evidence="2">
    <location>
        <begin position="1"/>
        <end position="52"/>
    </location>
</feature>
<sequence length="293" mass="31300">MEKPPIRILQRPCPISSNKPAEPLRPPPNFRTLEQREADYAAARRRIMGSDSPDFDGSEVPSHKGNSKGTGSGNGQNGNLPSRQSAPVTGTTTSATPLMSIQATPVPTGVMTSDFGLPARTSSSGVQSRPGHSSRQSLAVVNVNQKLQQQSIPNGARPMIQAQQPQQQQQRLLTSSSSPSLFPQSSRTTQPIPLFQSQVGTANAGLLPTPPGFNYSIQNASVNTTLNPPQSAALALMQQLSLFQQYQTLNGFQTHLIPPGVSHTPSSLNHLNFPSISPQTTANQKYAHPPAFS</sequence>
<reference evidence="3" key="1">
    <citation type="submission" date="2024-06" db="EMBL/GenBank/DDBJ databases">
        <authorList>
            <person name="Liu X."/>
            <person name="Lenzi L."/>
            <person name="Haldenby T S."/>
            <person name="Uol C."/>
        </authorList>
    </citation>
    <scope>NUCLEOTIDE SEQUENCE</scope>
</reference>
<feature type="compositionally biased region" description="Polar residues" evidence="1">
    <location>
        <begin position="80"/>
        <end position="105"/>
    </location>
</feature>
<organism evidence="3 4">
    <name type="scientific">Calicophoron daubneyi</name>
    <name type="common">Rumen fluke</name>
    <name type="synonym">Paramphistomum daubneyi</name>
    <dbReference type="NCBI Taxonomy" id="300641"/>
    <lineage>
        <taxon>Eukaryota</taxon>
        <taxon>Metazoa</taxon>
        <taxon>Spiralia</taxon>
        <taxon>Lophotrochozoa</taxon>
        <taxon>Platyhelminthes</taxon>
        <taxon>Trematoda</taxon>
        <taxon>Digenea</taxon>
        <taxon>Plagiorchiida</taxon>
        <taxon>Pronocephalata</taxon>
        <taxon>Paramphistomoidea</taxon>
        <taxon>Paramphistomidae</taxon>
        <taxon>Calicophoron</taxon>
    </lineage>
</organism>
<comment type="caution">
    <text evidence="3">The sequence shown here is derived from an EMBL/GenBank/DDBJ whole genome shotgun (WGS) entry which is preliminary data.</text>
</comment>
<feature type="region of interest" description="Disordered" evidence="1">
    <location>
        <begin position="268"/>
        <end position="293"/>
    </location>
</feature>
<evidence type="ECO:0000313" key="4">
    <source>
        <dbReference type="Proteomes" id="UP001497525"/>
    </source>
</evidence>
<evidence type="ECO:0000259" key="2">
    <source>
        <dbReference type="PROSITE" id="PS51673"/>
    </source>
</evidence>
<dbReference type="InterPro" id="IPR024771">
    <property type="entry name" value="SUZ"/>
</dbReference>
<accession>A0AAV2TUM7</accession>
<name>A0AAV2TUM7_CALDB</name>
<dbReference type="AlphaFoldDB" id="A0AAV2TUM7"/>
<dbReference type="PROSITE" id="PS51673">
    <property type="entry name" value="SUZ"/>
    <property type="match status" value="1"/>
</dbReference>
<dbReference type="EMBL" id="CAXLJL010000800">
    <property type="protein sequence ID" value="CAL5140845.1"/>
    <property type="molecule type" value="Genomic_DNA"/>
</dbReference>
<proteinExistence type="predicted"/>
<feature type="compositionally biased region" description="Low complexity" evidence="1">
    <location>
        <begin position="161"/>
        <end position="186"/>
    </location>
</feature>